<dbReference type="InterPro" id="IPR036390">
    <property type="entry name" value="WH_DNA-bd_sf"/>
</dbReference>
<keyword evidence="2" id="KW-0805">Transcription regulation</keyword>
<dbReference type="PANTHER" id="PTHR30126:SF88">
    <property type="entry name" value="TRANSCRIPTIONAL REGULATOR-RELATED"/>
    <property type="match status" value="1"/>
</dbReference>
<comment type="caution">
    <text evidence="6">The sequence shown here is derived from an EMBL/GenBank/DDBJ whole genome shotgun (WGS) entry which is preliminary data.</text>
</comment>
<dbReference type="OrthoDB" id="6988449at2"/>
<dbReference type="GO" id="GO:0000976">
    <property type="term" value="F:transcription cis-regulatory region binding"/>
    <property type="evidence" value="ECO:0007669"/>
    <property type="project" value="TreeGrafter"/>
</dbReference>
<gene>
    <name evidence="6" type="ORF">E0L21_21595</name>
</gene>
<dbReference type="Pfam" id="PF03466">
    <property type="entry name" value="LysR_substrate"/>
    <property type="match status" value="1"/>
</dbReference>
<dbReference type="InterPro" id="IPR036388">
    <property type="entry name" value="WH-like_DNA-bd_sf"/>
</dbReference>
<dbReference type="PROSITE" id="PS50931">
    <property type="entry name" value="HTH_LYSR"/>
    <property type="match status" value="1"/>
</dbReference>
<dbReference type="InterPro" id="IPR005119">
    <property type="entry name" value="LysR_subst-bd"/>
</dbReference>
<dbReference type="Gene3D" id="1.10.10.10">
    <property type="entry name" value="Winged helix-like DNA-binding domain superfamily/Winged helix DNA-binding domain"/>
    <property type="match status" value="1"/>
</dbReference>
<evidence type="ECO:0000313" key="7">
    <source>
        <dbReference type="Proteomes" id="UP000291793"/>
    </source>
</evidence>
<keyword evidence="4" id="KW-0804">Transcription</keyword>
<accession>A0A4R0GMS6</accession>
<dbReference type="Proteomes" id="UP000291793">
    <property type="component" value="Unassembled WGS sequence"/>
</dbReference>
<organism evidence="6 7">
    <name type="scientific">Kosakonia quasisacchari</name>
    <dbReference type="NCBI Taxonomy" id="2529380"/>
    <lineage>
        <taxon>Bacteria</taxon>
        <taxon>Pseudomonadati</taxon>
        <taxon>Pseudomonadota</taxon>
        <taxon>Gammaproteobacteria</taxon>
        <taxon>Enterobacterales</taxon>
        <taxon>Enterobacteriaceae</taxon>
        <taxon>Kosakonia</taxon>
    </lineage>
</organism>
<reference evidence="6 7" key="1">
    <citation type="submission" date="2019-02" db="EMBL/GenBank/DDBJ databases">
        <title>The draft genome of Kosakonia quasisacchari strain WCHKQ120001.</title>
        <authorList>
            <person name="Wang C."/>
            <person name="Feng Y."/>
            <person name="Zong Z."/>
        </authorList>
    </citation>
    <scope>NUCLEOTIDE SEQUENCE [LARGE SCALE GENOMIC DNA]</scope>
    <source>
        <strain evidence="6 7">WCHKQ120001</strain>
    </source>
</reference>
<dbReference type="GO" id="GO:0003700">
    <property type="term" value="F:DNA-binding transcription factor activity"/>
    <property type="evidence" value="ECO:0007669"/>
    <property type="project" value="InterPro"/>
</dbReference>
<dbReference type="AlphaFoldDB" id="A0A4R0GMS6"/>
<evidence type="ECO:0000313" key="6">
    <source>
        <dbReference type="EMBL" id="TCB98726.1"/>
    </source>
</evidence>
<keyword evidence="7" id="KW-1185">Reference proteome</keyword>
<dbReference type="SUPFAM" id="SSF46785">
    <property type="entry name" value="Winged helix' DNA-binding domain"/>
    <property type="match status" value="1"/>
</dbReference>
<proteinExistence type="inferred from homology"/>
<dbReference type="EMBL" id="SJOP01000026">
    <property type="protein sequence ID" value="TCB98726.1"/>
    <property type="molecule type" value="Genomic_DNA"/>
</dbReference>
<name>A0A4R0GMS6_9ENTR</name>
<dbReference type="InterPro" id="IPR000847">
    <property type="entry name" value="LysR_HTH_N"/>
</dbReference>
<feature type="domain" description="HTH lysR-type" evidence="5">
    <location>
        <begin position="4"/>
        <end position="61"/>
    </location>
</feature>
<evidence type="ECO:0000256" key="1">
    <source>
        <dbReference type="ARBA" id="ARBA00009437"/>
    </source>
</evidence>
<evidence type="ECO:0000256" key="2">
    <source>
        <dbReference type="ARBA" id="ARBA00023015"/>
    </source>
</evidence>
<evidence type="ECO:0000259" key="5">
    <source>
        <dbReference type="PROSITE" id="PS50931"/>
    </source>
</evidence>
<dbReference type="Pfam" id="PF00126">
    <property type="entry name" value="HTH_1"/>
    <property type="match status" value="1"/>
</dbReference>
<dbReference type="PANTHER" id="PTHR30126">
    <property type="entry name" value="HTH-TYPE TRANSCRIPTIONAL REGULATOR"/>
    <property type="match status" value="1"/>
</dbReference>
<sequence length="285" mass="32208">MHKTTLEQWTLLQKVVELGSFAKAAEETHRSQSSVSYNLALLQERLGVALLVQEGRRAVLTPAGELLLNQVKPLLKAFDWVETRAVTLRNGMRTRLDLVVDSIFPRARLFAILRQFQQSYPQTQVRLTEVLETASSELPVHAQADVMILTRRQDMTGRGEWLMNIDFVAVAHRDHPLCASMQVSEEMLAAWPLIRIAESNNRQSPVAQESWTFSTIDAAVEAVLYQVGYGWLPEERIQPLLDSGVLKTLPLSHGTRRATPLHLIVKKDLAPLDEQVEMLLQLFKA</sequence>
<evidence type="ECO:0000256" key="3">
    <source>
        <dbReference type="ARBA" id="ARBA00023125"/>
    </source>
</evidence>
<dbReference type="RefSeq" id="WP_131413118.1">
    <property type="nucleotide sequence ID" value="NZ_CATKPI010000002.1"/>
</dbReference>
<protein>
    <submittedName>
        <fullName evidence="6">LysR family transcriptional regulator</fullName>
    </submittedName>
</protein>
<evidence type="ECO:0000256" key="4">
    <source>
        <dbReference type="ARBA" id="ARBA00023163"/>
    </source>
</evidence>
<dbReference type="Gene3D" id="3.40.190.290">
    <property type="match status" value="1"/>
</dbReference>
<comment type="similarity">
    <text evidence="1">Belongs to the LysR transcriptional regulatory family.</text>
</comment>
<dbReference type="SUPFAM" id="SSF53850">
    <property type="entry name" value="Periplasmic binding protein-like II"/>
    <property type="match status" value="1"/>
</dbReference>
<keyword evidence="3" id="KW-0238">DNA-binding</keyword>